<keyword evidence="8" id="KW-1185">Reference proteome</keyword>
<protein>
    <submittedName>
        <fullName evidence="7">Alpha-ketoglutarate-dependent dioxygenase AlkB-like protein</fullName>
    </submittedName>
</protein>
<proteinExistence type="predicted"/>
<gene>
    <name evidence="7" type="ORF">SYNPS1DRAFT_12509</name>
</gene>
<evidence type="ECO:0000313" key="7">
    <source>
        <dbReference type="EMBL" id="RKP27551.1"/>
    </source>
</evidence>
<reference evidence="8" key="1">
    <citation type="journal article" date="2018" name="Nat. Microbiol.">
        <title>Leveraging single-cell genomics to expand the fungal tree of life.</title>
        <authorList>
            <person name="Ahrendt S.R."/>
            <person name="Quandt C.A."/>
            <person name="Ciobanu D."/>
            <person name="Clum A."/>
            <person name="Salamov A."/>
            <person name="Andreopoulos B."/>
            <person name="Cheng J.F."/>
            <person name="Woyke T."/>
            <person name="Pelin A."/>
            <person name="Henrissat B."/>
            <person name="Reynolds N.K."/>
            <person name="Benny G.L."/>
            <person name="Smith M.E."/>
            <person name="James T.Y."/>
            <person name="Grigoriev I.V."/>
        </authorList>
    </citation>
    <scope>NUCLEOTIDE SEQUENCE [LARGE SCALE GENOMIC DNA]</scope>
    <source>
        <strain evidence="8">Benny S71-1</strain>
    </source>
</reference>
<feature type="binding site" evidence="5">
    <location>
        <position position="32"/>
    </location>
    <ligand>
        <name>Fe cation</name>
        <dbReference type="ChEBI" id="CHEBI:24875"/>
        <note>catalytic</note>
    </ligand>
</feature>
<evidence type="ECO:0000313" key="8">
    <source>
        <dbReference type="Proteomes" id="UP000278143"/>
    </source>
</evidence>
<dbReference type="InterPro" id="IPR004574">
    <property type="entry name" value="Alkb"/>
</dbReference>
<name>A0A4P9Z6R1_9FUNG</name>
<feature type="binding site" evidence="5">
    <location>
        <position position="86"/>
    </location>
    <ligand>
        <name>Fe cation</name>
        <dbReference type="ChEBI" id="CHEBI:24875"/>
        <note>catalytic</note>
    </ligand>
</feature>
<evidence type="ECO:0000256" key="4">
    <source>
        <dbReference type="ARBA" id="ARBA00023004"/>
    </source>
</evidence>
<keyword evidence="2 7" id="KW-0223">Dioxygenase</keyword>
<organism evidence="7 8">
    <name type="scientific">Syncephalis pseudoplumigaleata</name>
    <dbReference type="NCBI Taxonomy" id="1712513"/>
    <lineage>
        <taxon>Eukaryota</taxon>
        <taxon>Fungi</taxon>
        <taxon>Fungi incertae sedis</taxon>
        <taxon>Zoopagomycota</taxon>
        <taxon>Zoopagomycotina</taxon>
        <taxon>Zoopagomycetes</taxon>
        <taxon>Zoopagales</taxon>
        <taxon>Piptocephalidaceae</taxon>
        <taxon>Syncephalis</taxon>
    </lineage>
</organism>
<dbReference type="EMBL" id="KZ989188">
    <property type="protein sequence ID" value="RKP27551.1"/>
    <property type="molecule type" value="Genomic_DNA"/>
</dbReference>
<dbReference type="AlphaFoldDB" id="A0A4P9Z6R1"/>
<evidence type="ECO:0000256" key="1">
    <source>
        <dbReference type="ARBA" id="ARBA00022723"/>
    </source>
</evidence>
<evidence type="ECO:0000259" key="6">
    <source>
        <dbReference type="Pfam" id="PF13532"/>
    </source>
</evidence>
<dbReference type="GO" id="GO:0046872">
    <property type="term" value="F:metal ion binding"/>
    <property type="evidence" value="ECO:0007669"/>
    <property type="project" value="UniProtKB-KW"/>
</dbReference>
<dbReference type="GO" id="GO:0005634">
    <property type="term" value="C:nucleus"/>
    <property type="evidence" value="ECO:0007669"/>
    <property type="project" value="TreeGrafter"/>
</dbReference>
<evidence type="ECO:0000256" key="3">
    <source>
        <dbReference type="ARBA" id="ARBA00023002"/>
    </source>
</evidence>
<feature type="domain" description="Alpha-ketoglutarate-dependent dioxygenase AlkB-like" evidence="6">
    <location>
        <begin position="8"/>
        <end position="98"/>
    </location>
</feature>
<dbReference type="PANTHER" id="PTHR16557:SF2">
    <property type="entry name" value="NUCLEIC ACID DIOXYGENASE ALKBH1"/>
    <property type="match status" value="1"/>
</dbReference>
<keyword evidence="4 5" id="KW-0408">Iron</keyword>
<evidence type="ECO:0000256" key="5">
    <source>
        <dbReference type="PIRSR" id="PIRSR604574-2"/>
    </source>
</evidence>
<dbReference type="Pfam" id="PF13532">
    <property type="entry name" value="2OG-FeII_Oxy_2"/>
    <property type="match status" value="1"/>
</dbReference>
<dbReference type="GO" id="GO:0051213">
    <property type="term" value="F:dioxygenase activity"/>
    <property type="evidence" value="ECO:0007669"/>
    <property type="project" value="UniProtKB-KW"/>
</dbReference>
<dbReference type="PANTHER" id="PTHR16557">
    <property type="entry name" value="ALKYLATED DNA REPAIR PROTEIN ALKB-RELATED"/>
    <property type="match status" value="1"/>
</dbReference>
<keyword evidence="3" id="KW-0560">Oxidoreductase</keyword>
<dbReference type="Proteomes" id="UP000278143">
    <property type="component" value="Unassembled WGS sequence"/>
</dbReference>
<dbReference type="InterPro" id="IPR037151">
    <property type="entry name" value="AlkB-like_sf"/>
</dbReference>
<feature type="binding site" evidence="5">
    <location>
        <position position="30"/>
    </location>
    <ligand>
        <name>Fe cation</name>
        <dbReference type="ChEBI" id="CHEBI:24875"/>
        <note>catalytic</note>
    </ligand>
</feature>
<keyword evidence="1 5" id="KW-0479">Metal-binding</keyword>
<evidence type="ECO:0000256" key="2">
    <source>
        <dbReference type="ARBA" id="ARBA00022964"/>
    </source>
</evidence>
<sequence length="103" mass="11448">MSWSSYDYGGYQPEAGVVNFYQLRNTLTAHVDKSEENMEAPLVSLSIGHACIYLLGGEDRGQPPVPIYLRSGDVLVMTGASRYAYHGVPRIVENSLPDWLRVT</sequence>
<dbReference type="InterPro" id="IPR027450">
    <property type="entry name" value="AlkB-like"/>
</dbReference>
<accession>A0A4P9Z6R1</accession>
<feature type="non-terminal residue" evidence="7">
    <location>
        <position position="103"/>
    </location>
</feature>
<comment type="cofactor">
    <cofactor evidence="5">
        <name>Fe(2+)</name>
        <dbReference type="ChEBI" id="CHEBI:29033"/>
    </cofactor>
    <text evidence="5">Binds 1 Fe(2+) ion per subunit.</text>
</comment>
<dbReference type="SUPFAM" id="SSF51197">
    <property type="entry name" value="Clavaminate synthase-like"/>
    <property type="match status" value="1"/>
</dbReference>
<dbReference type="Gene3D" id="2.60.120.590">
    <property type="entry name" value="Alpha-ketoglutarate-dependent dioxygenase AlkB-like"/>
    <property type="match status" value="1"/>
</dbReference>
<dbReference type="OrthoDB" id="6614653at2759"/>
<dbReference type="GO" id="GO:0005737">
    <property type="term" value="C:cytoplasm"/>
    <property type="evidence" value="ECO:0007669"/>
    <property type="project" value="TreeGrafter"/>
</dbReference>